<organism evidence="1 2">
    <name type="scientific">Pannonibacter tanglangensis</name>
    <dbReference type="NCBI Taxonomy" id="2750084"/>
    <lineage>
        <taxon>Bacteria</taxon>
        <taxon>Pseudomonadati</taxon>
        <taxon>Pseudomonadota</taxon>
        <taxon>Alphaproteobacteria</taxon>
        <taxon>Hyphomicrobiales</taxon>
        <taxon>Stappiaceae</taxon>
        <taxon>Pannonibacter</taxon>
    </lineage>
</organism>
<dbReference type="InterPro" id="IPR029058">
    <property type="entry name" value="AB_hydrolase_fold"/>
</dbReference>
<proteinExistence type="predicted"/>
<protein>
    <submittedName>
        <fullName evidence="1">Alpha/beta fold hydrolase</fullName>
    </submittedName>
</protein>
<dbReference type="Proteomes" id="UP000586722">
    <property type="component" value="Unassembled WGS sequence"/>
</dbReference>
<dbReference type="GO" id="GO:0016787">
    <property type="term" value="F:hydrolase activity"/>
    <property type="evidence" value="ECO:0007669"/>
    <property type="project" value="UniProtKB-KW"/>
</dbReference>
<dbReference type="InterPro" id="IPR000073">
    <property type="entry name" value="AB_hydrolase_1"/>
</dbReference>
<sequence>MSGPVRCFAGADGNRLVADRFGSDGAPVLLLHGGGQTRHAWAGAGQRIAAAGHVAYCLDQRGHGESDWVASGRYAFGDFGRDLVAVAGQITQEHGRPPVLVGASLGGLAGILAEGHQAPGTLAALVLVDITPRVDLDGVSRIVAFMSERMEDGFASVEEAADAIAAYLPHRPRPGSLDGLAKNLRRTPDGRLRWHWDPKFISARHGDGDVSRAMAEDELVSAARRLSLPVLLIRGGRSELVSLAHVEEFRAMVPQARFVDVEAAGHMVAGDRNDVFGEALIGFLRDLSPVHP</sequence>
<dbReference type="Gene3D" id="3.40.50.1820">
    <property type="entry name" value="alpha/beta hydrolase"/>
    <property type="match status" value="1"/>
</dbReference>
<gene>
    <name evidence="1" type="ORF">GWI72_03165</name>
</gene>
<dbReference type="Pfam" id="PF00561">
    <property type="entry name" value="Abhydrolase_1"/>
    <property type="match status" value="1"/>
</dbReference>
<dbReference type="EMBL" id="JAABLQ010000001">
    <property type="protein sequence ID" value="NBN77265.1"/>
    <property type="molecule type" value="Genomic_DNA"/>
</dbReference>
<dbReference type="PANTHER" id="PTHR43194:SF2">
    <property type="entry name" value="PEROXISOMAL MEMBRANE PROTEIN LPX1"/>
    <property type="match status" value="1"/>
</dbReference>
<dbReference type="SUPFAM" id="SSF53474">
    <property type="entry name" value="alpha/beta-Hydrolases"/>
    <property type="match status" value="1"/>
</dbReference>
<evidence type="ECO:0000313" key="1">
    <source>
        <dbReference type="EMBL" id="NBN77265.1"/>
    </source>
</evidence>
<dbReference type="RefSeq" id="WP_161675613.1">
    <property type="nucleotide sequence ID" value="NZ_JAABLP010000002.1"/>
</dbReference>
<dbReference type="InterPro" id="IPR050228">
    <property type="entry name" value="Carboxylesterase_BioH"/>
</dbReference>
<name>A0A7X5J8H8_9HYPH</name>
<dbReference type="PANTHER" id="PTHR43194">
    <property type="entry name" value="HYDROLASE ALPHA/BETA FOLD FAMILY"/>
    <property type="match status" value="1"/>
</dbReference>
<reference evidence="2" key="1">
    <citation type="submission" date="2020-01" db="EMBL/GenBank/DDBJ databases">
        <authorList>
            <person name="Fang Y."/>
            <person name="Sun R."/>
            <person name="Nie L."/>
            <person name="He J."/>
            <person name="Hao L."/>
            <person name="Wang L."/>
            <person name="Su S."/>
            <person name="Lv E."/>
            <person name="Zhang Z."/>
            <person name="Xie R."/>
            <person name="Liu H."/>
        </authorList>
    </citation>
    <scope>NUCLEOTIDE SEQUENCE [LARGE SCALE GENOMIC DNA]</scope>
    <source>
        <strain evidence="2">XCT-53</strain>
    </source>
</reference>
<keyword evidence="2" id="KW-1185">Reference proteome</keyword>
<keyword evidence="1" id="KW-0378">Hydrolase</keyword>
<dbReference type="AlphaFoldDB" id="A0A7X5J8H8"/>
<comment type="caution">
    <text evidence="1">The sequence shown here is derived from an EMBL/GenBank/DDBJ whole genome shotgun (WGS) entry which is preliminary data.</text>
</comment>
<accession>A0A7X5J8H8</accession>
<evidence type="ECO:0000313" key="2">
    <source>
        <dbReference type="Proteomes" id="UP000586722"/>
    </source>
</evidence>